<dbReference type="Gramene" id="TVU17449">
    <property type="protein sequence ID" value="TVU17449"/>
    <property type="gene ID" value="EJB05_33487"/>
</dbReference>
<dbReference type="Pfam" id="PF12937">
    <property type="entry name" value="F-box-like"/>
    <property type="match status" value="1"/>
</dbReference>
<dbReference type="Proteomes" id="UP000324897">
    <property type="component" value="Chromosome 7"/>
</dbReference>
<gene>
    <name evidence="2" type="ORF">EJB05_33487</name>
</gene>
<sequence>MPPAKGARKNAAACASSWNNNGGWLSLRPSKRLKRSPHGGQDDDGLPFSDEILLIVFACSVLSLADLVRCAATCRRWLRLVSTEADFICRSPPASEDRRATGLAVGFFHQSPGKTNCRAPRFIPLTTSCFPGASLDALFAGEVFKSARIVCSRKGRLVLELRRGSRGPALRLTVVKLMTGDVRVLPTLSNKDRPGCYACAILTALTLPIRCARHPPSGLQPQQIHGLQIYSSEAGAWATERKVSGARLSGARLQQMHMNSATVAVGGSVFWQANEAVVSLCVDMLEARLKFLPRYQGWDFEKRQFMKNRLIAASSDGNMCVVEAWVHRASSANWNKIGVRVLVPDQDNWNFRIWKLEEQAVIALLEPELLYPISVHLLGACEKSRVTFFAVSFSGKQPMFMYYSLDMEKKRAQLMPVDILEGVNCWSPNLHWSFHGYEMDRICFLSSLAGGDGNEVISTE</sequence>
<dbReference type="AlphaFoldDB" id="A0A5J9U166"/>
<evidence type="ECO:0000259" key="1">
    <source>
        <dbReference type="Pfam" id="PF12937"/>
    </source>
</evidence>
<dbReference type="EMBL" id="RWGY01000029">
    <property type="protein sequence ID" value="TVU17449.1"/>
    <property type="molecule type" value="Genomic_DNA"/>
</dbReference>
<dbReference type="SUPFAM" id="SSF81383">
    <property type="entry name" value="F-box domain"/>
    <property type="match status" value="1"/>
</dbReference>
<dbReference type="OrthoDB" id="618196at2759"/>
<evidence type="ECO:0000313" key="3">
    <source>
        <dbReference type="Proteomes" id="UP000324897"/>
    </source>
</evidence>
<dbReference type="InterPro" id="IPR036047">
    <property type="entry name" value="F-box-like_dom_sf"/>
</dbReference>
<proteinExistence type="predicted"/>
<evidence type="ECO:0000313" key="2">
    <source>
        <dbReference type="EMBL" id="TVU17449.1"/>
    </source>
</evidence>
<reference evidence="2 3" key="1">
    <citation type="journal article" date="2019" name="Sci. Rep.">
        <title>A high-quality genome of Eragrostis curvula grass provides insights into Poaceae evolution and supports new strategies to enhance forage quality.</title>
        <authorList>
            <person name="Carballo J."/>
            <person name="Santos B.A.C.M."/>
            <person name="Zappacosta D."/>
            <person name="Garbus I."/>
            <person name="Selva J.P."/>
            <person name="Gallo C.A."/>
            <person name="Diaz A."/>
            <person name="Albertini E."/>
            <person name="Caccamo M."/>
            <person name="Echenique V."/>
        </authorList>
    </citation>
    <scope>NUCLEOTIDE SEQUENCE [LARGE SCALE GENOMIC DNA]</scope>
    <source>
        <strain evidence="3">cv. Victoria</strain>
        <tissue evidence="2">Leaf</tissue>
    </source>
</reference>
<comment type="caution">
    <text evidence="2">The sequence shown here is derived from an EMBL/GenBank/DDBJ whole genome shotgun (WGS) entry which is preliminary data.</text>
</comment>
<dbReference type="Gene3D" id="1.20.1280.50">
    <property type="match status" value="1"/>
</dbReference>
<dbReference type="CDD" id="cd09917">
    <property type="entry name" value="F-box_SF"/>
    <property type="match status" value="1"/>
</dbReference>
<dbReference type="InterPro" id="IPR001810">
    <property type="entry name" value="F-box_dom"/>
</dbReference>
<dbReference type="PANTHER" id="PTHR36140">
    <property type="entry name" value="F-BOX DOMAIN-CONTAINING PROTEIN-RELATED"/>
    <property type="match status" value="1"/>
</dbReference>
<protein>
    <recommendedName>
        <fullName evidence="1">F-box domain-containing protein</fullName>
    </recommendedName>
</protein>
<name>A0A5J9U166_9POAL</name>
<accession>A0A5J9U166</accession>
<feature type="domain" description="F-box" evidence="1">
    <location>
        <begin position="50"/>
        <end position="84"/>
    </location>
</feature>
<organism evidence="2 3">
    <name type="scientific">Eragrostis curvula</name>
    <name type="common">weeping love grass</name>
    <dbReference type="NCBI Taxonomy" id="38414"/>
    <lineage>
        <taxon>Eukaryota</taxon>
        <taxon>Viridiplantae</taxon>
        <taxon>Streptophyta</taxon>
        <taxon>Embryophyta</taxon>
        <taxon>Tracheophyta</taxon>
        <taxon>Spermatophyta</taxon>
        <taxon>Magnoliopsida</taxon>
        <taxon>Liliopsida</taxon>
        <taxon>Poales</taxon>
        <taxon>Poaceae</taxon>
        <taxon>PACMAD clade</taxon>
        <taxon>Chloridoideae</taxon>
        <taxon>Eragrostideae</taxon>
        <taxon>Eragrostidinae</taxon>
        <taxon>Eragrostis</taxon>
    </lineage>
</organism>
<keyword evidence="3" id="KW-1185">Reference proteome</keyword>
<dbReference type="PANTHER" id="PTHR36140:SF1">
    <property type="entry name" value="F-BOX DOMAIN CONTAINING PROTEIN, EXPRESSED"/>
    <property type="match status" value="1"/>
</dbReference>
<feature type="non-terminal residue" evidence="2">
    <location>
        <position position="1"/>
    </location>
</feature>